<feature type="domain" description="Histidine kinase" evidence="8">
    <location>
        <begin position="496"/>
        <end position="727"/>
    </location>
</feature>
<dbReference type="Pfam" id="PF01590">
    <property type="entry name" value="GAF"/>
    <property type="match status" value="1"/>
</dbReference>
<keyword evidence="3 6" id="KW-0597">Phosphoprotein</keyword>
<evidence type="ECO:0000256" key="5">
    <source>
        <dbReference type="ARBA" id="ARBA00022777"/>
    </source>
</evidence>
<dbReference type="InterPro" id="IPR036890">
    <property type="entry name" value="HATPase_C_sf"/>
</dbReference>
<dbReference type="PANTHER" id="PTHR43547">
    <property type="entry name" value="TWO-COMPONENT HISTIDINE KINASE"/>
    <property type="match status" value="1"/>
</dbReference>
<accession>A0A7W2EFR3</accession>
<dbReference type="SUPFAM" id="SSF55781">
    <property type="entry name" value="GAF domain-like"/>
    <property type="match status" value="1"/>
</dbReference>
<evidence type="ECO:0000256" key="1">
    <source>
        <dbReference type="ARBA" id="ARBA00000085"/>
    </source>
</evidence>
<dbReference type="RefSeq" id="WP_182215731.1">
    <property type="nucleotide sequence ID" value="NZ_JACEZS010000004.1"/>
</dbReference>
<sequence>MTQLPPSGQPHTVLIATSSAPDLSELQRLLSQHGLQLQSVSKGDSALNAASLGGIALVLLDVTLAGSASFELCQRLSQGTRVHAPVFLLSATPSEDERARATAAGASRYLALPFQAGALTEQIVALLGTQAATPPASRLDDLEINYHTLLAGSPDAVLLLDLEQNRLINVNRSTCQMLGRTESTLLQSSLLALCPPEQPDGSSSADRLAEHMAMVAAGDIRVFEARFSHGSGRPIDCELRMVALEVPGRRLMHIRLVDVTLRKRAEALREGQNKLLEMVAGGAPLQATLDQLMLLIESQADGVLCSVMLLQPDGRSMRPASGPSLPADYLHKLDGVAIGPGVGSCGTAMFRKETVIVSDIELDPLWAPYKHLAAPYGLRACWSIPILLDGDQVLGSFAMYYREVRSPAAADQRLINVATHLAGIAIVRARREEELARHQERLEEQVAARTAELRKAKEQAEMANDELSTALDNLSMTQDELVRRDKLAALGTLVAGVAHELNTPIGNSLVVATTMSERLRALRQDVEGGLRRSTLESFLAQATEADEVVVRNLTRAAGLVDSFKRIAVDAASSQRRRFLLDQLVTELVLPLQAAVKGCDLTVIEDIAPNLELDSYPGPLDQALTHLFDNCVLHGFDDRTAGTITIRARPTAAGEVELTLADNGAGIAPAALARIYDPFYTTRLGHGSSGLGLYITHNIVTGVLGGRIEAASTEGQGSCFTLLLPAVAPR</sequence>
<proteinExistence type="predicted"/>
<dbReference type="Gene3D" id="3.40.50.2300">
    <property type="match status" value="1"/>
</dbReference>
<dbReference type="Pfam" id="PF00072">
    <property type="entry name" value="Response_reg"/>
    <property type="match status" value="1"/>
</dbReference>
<dbReference type="InterPro" id="IPR029016">
    <property type="entry name" value="GAF-like_dom_sf"/>
</dbReference>
<dbReference type="EMBL" id="JACEZS010000004">
    <property type="protein sequence ID" value="MBA5605152.1"/>
    <property type="molecule type" value="Genomic_DNA"/>
</dbReference>
<evidence type="ECO:0000256" key="6">
    <source>
        <dbReference type="PROSITE-ProRule" id="PRU00169"/>
    </source>
</evidence>
<dbReference type="Pfam" id="PF08448">
    <property type="entry name" value="PAS_4"/>
    <property type="match status" value="1"/>
</dbReference>
<evidence type="ECO:0000259" key="9">
    <source>
        <dbReference type="PROSITE" id="PS50110"/>
    </source>
</evidence>
<dbReference type="Proteomes" id="UP000566711">
    <property type="component" value="Unassembled WGS sequence"/>
</dbReference>
<dbReference type="NCBIfam" id="TIGR00229">
    <property type="entry name" value="sensory_box"/>
    <property type="match status" value="1"/>
</dbReference>
<dbReference type="Gene3D" id="1.10.287.130">
    <property type="match status" value="1"/>
</dbReference>
<evidence type="ECO:0000259" key="8">
    <source>
        <dbReference type="PROSITE" id="PS50109"/>
    </source>
</evidence>
<name>A0A7W2EFR3_9BURK</name>
<dbReference type="InterPro" id="IPR013656">
    <property type="entry name" value="PAS_4"/>
</dbReference>
<organism evidence="10 11">
    <name type="scientific">Rugamonas fusca</name>
    <dbReference type="NCBI Taxonomy" id="2758568"/>
    <lineage>
        <taxon>Bacteria</taxon>
        <taxon>Pseudomonadati</taxon>
        <taxon>Pseudomonadota</taxon>
        <taxon>Betaproteobacteria</taxon>
        <taxon>Burkholderiales</taxon>
        <taxon>Oxalobacteraceae</taxon>
        <taxon>Telluria group</taxon>
        <taxon>Rugamonas</taxon>
    </lineage>
</organism>
<dbReference type="Pfam" id="PF02518">
    <property type="entry name" value="HATPase_c"/>
    <property type="match status" value="1"/>
</dbReference>
<dbReference type="InterPro" id="IPR003018">
    <property type="entry name" value="GAF"/>
</dbReference>
<feature type="coiled-coil region" evidence="7">
    <location>
        <begin position="428"/>
        <end position="477"/>
    </location>
</feature>
<dbReference type="InterPro" id="IPR005467">
    <property type="entry name" value="His_kinase_dom"/>
</dbReference>
<dbReference type="PROSITE" id="PS50110">
    <property type="entry name" value="RESPONSE_REGULATORY"/>
    <property type="match status" value="1"/>
</dbReference>
<evidence type="ECO:0000256" key="2">
    <source>
        <dbReference type="ARBA" id="ARBA00012438"/>
    </source>
</evidence>
<keyword evidence="5" id="KW-0418">Kinase</keyword>
<dbReference type="Gene3D" id="3.30.450.20">
    <property type="entry name" value="PAS domain"/>
    <property type="match status" value="1"/>
</dbReference>
<dbReference type="PROSITE" id="PS50109">
    <property type="entry name" value="HIS_KIN"/>
    <property type="match status" value="1"/>
</dbReference>
<dbReference type="SUPFAM" id="SSF52172">
    <property type="entry name" value="CheY-like"/>
    <property type="match status" value="1"/>
</dbReference>
<dbReference type="CDD" id="cd00075">
    <property type="entry name" value="HATPase"/>
    <property type="match status" value="1"/>
</dbReference>
<dbReference type="SMART" id="SM00091">
    <property type="entry name" value="PAS"/>
    <property type="match status" value="1"/>
</dbReference>
<dbReference type="InterPro" id="IPR000014">
    <property type="entry name" value="PAS"/>
</dbReference>
<comment type="catalytic activity">
    <reaction evidence="1">
        <text>ATP + protein L-histidine = ADP + protein N-phospho-L-histidine.</text>
        <dbReference type="EC" id="2.7.13.3"/>
    </reaction>
</comment>
<evidence type="ECO:0000313" key="11">
    <source>
        <dbReference type="Proteomes" id="UP000566711"/>
    </source>
</evidence>
<feature type="modified residue" description="4-aspartylphosphate" evidence="6">
    <location>
        <position position="61"/>
    </location>
</feature>
<dbReference type="SMART" id="SM00448">
    <property type="entry name" value="REC"/>
    <property type="match status" value="1"/>
</dbReference>
<evidence type="ECO:0000313" key="10">
    <source>
        <dbReference type="EMBL" id="MBA5605152.1"/>
    </source>
</evidence>
<dbReference type="AlphaFoldDB" id="A0A7W2EFR3"/>
<dbReference type="Gene3D" id="3.30.450.40">
    <property type="match status" value="1"/>
</dbReference>
<protein>
    <recommendedName>
        <fullName evidence="2">histidine kinase</fullName>
        <ecNumber evidence="2">2.7.13.3</ecNumber>
    </recommendedName>
</protein>
<dbReference type="Gene3D" id="3.30.565.10">
    <property type="entry name" value="Histidine kinase-like ATPase, C-terminal domain"/>
    <property type="match status" value="1"/>
</dbReference>
<dbReference type="PRINTS" id="PR00344">
    <property type="entry name" value="BCTRLSENSOR"/>
</dbReference>
<evidence type="ECO:0000256" key="4">
    <source>
        <dbReference type="ARBA" id="ARBA00022679"/>
    </source>
</evidence>
<dbReference type="InterPro" id="IPR003594">
    <property type="entry name" value="HATPase_dom"/>
</dbReference>
<dbReference type="SMART" id="SM00065">
    <property type="entry name" value="GAF"/>
    <property type="match status" value="1"/>
</dbReference>
<dbReference type="SUPFAM" id="SSF55785">
    <property type="entry name" value="PYP-like sensor domain (PAS domain)"/>
    <property type="match status" value="1"/>
</dbReference>
<dbReference type="InterPro" id="IPR011006">
    <property type="entry name" value="CheY-like_superfamily"/>
</dbReference>
<dbReference type="PANTHER" id="PTHR43547:SF2">
    <property type="entry name" value="HYBRID SIGNAL TRANSDUCTION HISTIDINE KINASE C"/>
    <property type="match status" value="1"/>
</dbReference>
<comment type="caution">
    <text evidence="10">The sequence shown here is derived from an EMBL/GenBank/DDBJ whole genome shotgun (WGS) entry which is preliminary data.</text>
</comment>
<dbReference type="SUPFAM" id="SSF55874">
    <property type="entry name" value="ATPase domain of HSP90 chaperone/DNA topoisomerase II/histidine kinase"/>
    <property type="match status" value="1"/>
</dbReference>
<dbReference type="GO" id="GO:0000155">
    <property type="term" value="F:phosphorelay sensor kinase activity"/>
    <property type="evidence" value="ECO:0007669"/>
    <property type="project" value="TreeGrafter"/>
</dbReference>
<dbReference type="EC" id="2.7.13.3" evidence="2"/>
<evidence type="ECO:0000256" key="7">
    <source>
        <dbReference type="SAM" id="Coils"/>
    </source>
</evidence>
<evidence type="ECO:0000256" key="3">
    <source>
        <dbReference type="ARBA" id="ARBA00022553"/>
    </source>
</evidence>
<gene>
    <name evidence="10" type="ORF">H3H36_07220</name>
</gene>
<dbReference type="InterPro" id="IPR004358">
    <property type="entry name" value="Sig_transdc_His_kin-like_C"/>
</dbReference>
<dbReference type="CDD" id="cd00130">
    <property type="entry name" value="PAS"/>
    <property type="match status" value="1"/>
</dbReference>
<keyword evidence="11" id="KW-1185">Reference proteome</keyword>
<dbReference type="InterPro" id="IPR035965">
    <property type="entry name" value="PAS-like_dom_sf"/>
</dbReference>
<keyword evidence="4" id="KW-0808">Transferase</keyword>
<dbReference type="SMART" id="SM00387">
    <property type="entry name" value="HATPase_c"/>
    <property type="match status" value="1"/>
</dbReference>
<keyword evidence="7" id="KW-0175">Coiled coil</keyword>
<feature type="domain" description="Response regulatory" evidence="9">
    <location>
        <begin position="12"/>
        <end position="127"/>
    </location>
</feature>
<dbReference type="InterPro" id="IPR001789">
    <property type="entry name" value="Sig_transdc_resp-reg_receiver"/>
</dbReference>
<reference evidence="10 11" key="1">
    <citation type="submission" date="2020-07" db="EMBL/GenBank/DDBJ databases">
        <title>Novel species isolated from subtropical streams in China.</title>
        <authorList>
            <person name="Lu H."/>
        </authorList>
    </citation>
    <scope>NUCLEOTIDE SEQUENCE [LARGE SCALE GENOMIC DNA]</scope>
    <source>
        <strain evidence="10 11">FT3S</strain>
    </source>
</reference>